<evidence type="ECO:0000259" key="3">
    <source>
        <dbReference type="PROSITE" id="PS51175"/>
    </source>
</evidence>
<dbReference type="SMART" id="SM00710">
    <property type="entry name" value="PbH1"/>
    <property type="match status" value="7"/>
</dbReference>
<gene>
    <name evidence="4" type="ORF">FHR33_001085</name>
</gene>
<organism evidence="4 5">
    <name type="scientific">Nonomuraea dietziae</name>
    <dbReference type="NCBI Taxonomy" id="65515"/>
    <lineage>
        <taxon>Bacteria</taxon>
        <taxon>Bacillati</taxon>
        <taxon>Actinomycetota</taxon>
        <taxon>Actinomycetes</taxon>
        <taxon>Streptosporangiales</taxon>
        <taxon>Streptosporangiaceae</taxon>
        <taxon>Nonomuraea</taxon>
    </lineage>
</organism>
<accession>A0A7W5V050</accession>
<evidence type="ECO:0000256" key="1">
    <source>
        <dbReference type="SAM" id="MobiDB-lite"/>
    </source>
</evidence>
<dbReference type="InterPro" id="IPR005084">
    <property type="entry name" value="CBM6"/>
</dbReference>
<evidence type="ECO:0000313" key="4">
    <source>
        <dbReference type="EMBL" id="MBB3725225.1"/>
    </source>
</evidence>
<dbReference type="RefSeq" id="WP_183644276.1">
    <property type="nucleotide sequence ID" value="NZ_BAAAXX010000105.1"/>
</dbReference>
<dbReference type="SUPFAM" id="SSF51126">
    <property type="entry name" value="Pectin lyase-like"/>
    <property type="match status" value="1"/>
</dbReference>
<dbReference type="Proteomes" id="UP000579945">
    <property type="component" value="Unassembled WGS sequence"/>
</dbReference>
<dbReference type="Gene3D" id="2.60.120.260">
    <property type="entry name" value="Galactose-binding domain-like"/>
    <property type="match status" value="1"/>
</dbReference>
<dbReference type="Gene3D" id="2.160.20.10">
    <property type="entry name" value="Single-stranded right-handed beta-helix, Pectin lyase-like"/>
    <property type="match status" value="1"/>
</dbReference>
<dbReference type="GO" id="GO:0045135">
    <property type="term" value="F:poly(beta-D-mannuronate) lyase activity"/>
    <property type="evidence" value="ECO:0007669"/>
    <property type="project" value="UniProtKB-EC"/>
</dbReference>
<sequence length="569" mass="58830">MRRLLALCVLSTMLVAAPAHAEAQTLYEAEDATLVKAVVSNGSPGYSGSGFADYDSATGAYVEFAVPADAPAEVDLIFRYSNGSTVDRPLDVAVNGVKIATRPFSPSTDWATWRSTTVRATLKAGANTVRLTTTIANGPNLDKVTVRPVVEEPGDTVVTSMAALTEAIRTAQPGQRIVLANGTYAVDAAIPIAGKSGVTIAAQSVGGVTLTGSRTFTFNSSANVAVEGFVFKQRTGIVVPSNSTGIRIARNTFQLAEVDGAETHFLDVQGDDAEVANNLFAGKTEHGVFLQVGGATMPLRVAIRRNHFRDNTSTVNGSEGIRLGLGALGQVSARAVVEHNLFENVVGDDEVISVKASDSVVRHNTIRGGAKGVLTLRFGSRNTVEGNHIIGGDRGMRVYGAEHTIVNNHIQGVRRDGVYLGAGYDAIHDAAVRVKVLLNTVVNAGGAAISAQGGSNPATSPLVADNLFARASQGTLISLGNAVTPTVRGNLSWDTVSGTNPKLVQDANGILRLSSGSPAVNAAKGGYPAVSRDLDGQTRQGAADVGSDEYAPEIGPGPLTAAQVGPKAG</sequence>
<reference evidence="4 5" key="1">
    <citation type="submission" date="2020-08" db="EMBL/GenBank/DDBJ databases">
        <title>Sequencing the genomes of 1000 actinobacteria strains.</title>
        <authorList>
            <person name="Klenk H.-P."/>
        </authorList>
    </citation>
    <scope>NUCLEOTIDE SEQUENCE [LARGE SCALE GENOMIC DNA]</scope>
    <source>
        <strain evidence="4 5">DSM 44320</strain>
    </source>
</reference>
<dbReference type="CDD" id="cd04082">
    <property type="entry name" value="CBM35_pectate_lyase-like"/>
    <property type="match status" value="1"/>
</dbReference>
<dbReference type="SUPFAM" id="SSF49785">
    <property type="entry name" value="Galactose-binding domain-like"/>
    <property type="match status" value="1"/>
</dbReference>
<keyword evidence="5" id="KW-1185">Reference proteome</keyword>
<evidence type="ECO:0000313" key="5">
    <source>
        <dbReference type="Proteomes" id="UP000579945"/>
    </source>
</evidence>
<feature type="chain" id="PRO_5030633923" evidence="2">
    <location>
        <begin position="22"/>
        <end position="569"/>
    </location>
</feature>
<dbReference type="InterPro" id="IPR011050">
    <property type="entry name" value="Pectin_lyase_fold/virulence"/>
</dbReference>
<dbReference type="Pfam" id="PF16990">
    <property type="entry name" value="CBM_35"/>
    <property type="match status" value="1"/>
</dbReference>
<dbReference type="EC" id="4.2.2.3" evidence="4"/>
<feature type="region of interest" description="Disordered" evidence="1">
    <location>
        <begin position="528"/>
        <end position="569"/>
    </location>
</feature>
<dbReference type="CDD" id="cd14251">
    <property type="entry name" value="PL-6"/>
    <property type="match status" value="1"/>
</dbReference>
<dbReference type="Pfam" id="PF14592">
    <property type="entry name" value="Chondroitinas_B"/>
    <property type="match status" value="1"/>
</dbReference>
<dbReference type="EMBL" id="JACIBV010000001">
    <property type="protein sequence ID" value="MBB3725225.1"/>
    <property type="molecule type" value="Genomic_DNA"/>
</dbReference>
<dbReference type="InterPro" id="IPR008979">
    <property type="entry name" value="Galactose-bd-like_sf"/>
</dbReference>
<evidence type="ECO:0000256" key="2">
    <source>
        <dbReference type="SAM" id="SignalP"/>
    </source>
</evidence>
<dbReference type="InterPro" id="IPR039513">
    <property type="entry name" value="PL-6"/>
</dbReference>
<feature type="domain" description="CBM6" evidence="3">
    <location>
        <begin position="25"/>
        <end position="147"/>
    </location>
</feature>
<dbReference type="GO" id="GO:0030246">
    <property type="term" value="F:carbohydrate binding"/>
    <property type="evidence" value="ECO:0007669"/>
    <property type="project" value="InterPro"/>
</dbReference>
<feature type="signal peptide" evidence="2">
    <location>
        <begin position="1"/>
        <end position="21"/>
    </location>
</feature>
<dbReference type="InterPro" id="IPR012334">
    <property type="entry name" value="Pectin_lyas_fold"/>
</dbReference>
<comment type="caution">
    <text evidence="4">The sequence shown here is derived from an EMBL/GenBank/DDBJ whole genome shotgun (WGS) entry which is preliminary data.</text>
</comment>
<dbReference type="PROSITE" id="PS51175">
    <property type="entry name" value="CBM6"/>
    <property type="match status" value="1"/>
</dbReference>
<name>A0A7W5V050_9ACTN</name>
<dbReference type="InterPro" id="IPR006626">
    <property type="entry name" value="PbH1"/>
</dbReference>
<protein>
    <submittedName>
        <fullName evidence="4">Poly(Beta-D-mannuronate) lyase</fullName>
        <ecNumber evidence="4">4.2.2.3</ecNumber>
    </submittedName>
</protein>
<keyword evidence="4" id="KW-0456">Lyase</keyword>
<proteinExistence type="predicted"/>
<dbReference type="AlphaFoldDB" id="A0A7W5V050"/>
<dbReference type="GeneID" id="95387667"/>
<keyword evidence="2" id="KW-0732">Signal</keyword>